<evidence type="ECO:0000256" key="3">
    <source>
        <dbReference type="ARBA" id="ARBA00022833"/>
    </source>
</evidence>
<organism evidence="6 7">
    <name type="scientific">Elysia marginata</name>
    <dbReference type="NCBI Taxonomy" id="1093978"/>
    <lineage>
        <taxon>Eukaryota</taxon>
        <taxon>Metazoa</taxon>
        <taxon>Spiralia</taxon>
        <taxon>Lophotrochozoa</taxon>
        <taxon>Mollusca</taxon>
        <taxon>Gastropoda</taxon>
        <taxon>Heterobranchia</taxon>
        <taxon>Euthyneura</taxon>
        <taxon>Panpulmonata</taxon>
        <taxon>Sacoglossa</taxon>
        <taxon>Placobranchoidea</taxon>
        <taxon>Plakobranchidae</taxon>
        <taxon>Elysia</taxon>
    </lineage>
</organism>
<keyword evidence="1" id="KW-0479">Metal-binding</keyword>
<evidence type="ECO:0000256" key="1">
    <source>
        <dbReference type="ARBA" id="ARBA00022723"/>
    </source>
</evidence>
<protein>
    <submittedName>
        <fullName evidence="6">Transcription factor SII homolog</fullName>
    </submittedName>
</protein>
<accession>A0AAV4GVZ6</accession>
<evidence type="ECO:0000313" key="6">
    <source>
        <dbReference type="EMBL" id="GFR89424.1"/>
    </source>
</evidence>
<gene>
    <name evidence="6" type="ORF">ElyMa_002542900</name>
</gene>
<evidence type="ECO:0000256" key="4">
    <source>
        <dbReference type="PROSITE-ProRule" id="PRU00472"/>
    </source>
</evidence>
<dbReference type="SMART" id="SM00440">
    <property type="entry name" value="ZnF_C2C2"/>
    <property type="match status" value="1"/>
</dbReference>
<dbReference type="Proteomes" id="UP000762676">
    <property type="component" value="Unassembled WGS sequence"/>
</dbReference>
<evidence type="ECO:0000313" key="7">
    <source>
        <dbReference type="Proteomes" id="UP000762676"/>
    </source>
</evidence>
<dbReference type="Pfam" id="PF01096">
    <property type="entry name" value="Zn_ribbon_TFIIS"/>
    <property type="match status" value="1"/>
</dbReference>
<dbReference type="GO" id="GO:0003676">
    <property type="term" value="F:nucleic acid binding"/>
    <property type="evidence" value="ECO:0007669"/>
    <property type="project" value="InterPro"/>
</dbReference>
<dbReference type="GO" id="GO:0008270">
    <property type="term" value="F:zinc ion binding"/>
    <property type="evidence" value="ECO:0007669"/>
    <property type="project" value="UniProtKB-KW"/>
</dbReference>
<dbReference type="AlphaFoldDB" id="A0AAV4GVZ6"/>
<reference evidence="6 7" key="1">
    <citation type="journal article" date="2021" name="Elife">
        <title>Chloroplast acquisition without the gene transfer in kleptoplastic sea slugs, Plakobranchus ocellatus.</title>
        <authorList>
            <person name="Maeda T."/>
            <person name="Takahashi S."/>
            <person name="Yoshida T."/>
            <person name="Shimamura S."/>
            <person name="Takaki Y."/>
            <person name="Nagai Y."/>
            <person name="Toyoda A."/>
            <person name="Suzuki Y."/>
            <person name="Arimoto A."/>
            <person name="Ishii H."/>
            <person name="Satoh N."/>
            <person name="Nishiyama T."/>
            <person name="Hasebe M."/>
            <person name="Maruyama T."/>
            <person name="Minagawa J."/>
            <person name="Obokata J."/>
            <person name="Shigenobu S."/>
        </authorList>
    </citation>
    <scope>NUCLEOTIDE SEQUENCE [LARGE SCALE GENOMIC DNA]</scope>
</reference>
<sequence length="293" mass="32767">MNDPETAQLRAGVRTLIDKTLRKSLPVNEHGRVPGLAGSLEQASFDAAQYAGTDHWSRYATIYNGLIKALPERYGDFLEDTLAGHIASGRMTEAEATAAETYEAYTQHNPRRQGRALFYSILSQDPRFDAPREEKRRSFASEIERGCYNAAIARCVNSADAYHRQWSSPMFVAVYSARVGLVSANIDPAGSVLQNVESSTWALDKLAEGEWRPEALGAMTDTELCPQAGQAERDKVHTRINQKINEKTSSFFACPRCRKRNHTYRQIQVRSADEISTFMCTCKECGENYEGHA</sequence>
<name>A0AAV4GVZ6_9GAST</name>
<feature type="domain" description="TFIIS-type" evidence="5">
    <location>
        <begin position="250"/>
        <end position="290"/>
    </location>
</feature>
<dbReference type="EMBL" id="BMAT01005230">
    <property type="protein sequence ID" value="GFR89424.1"/>
    <property type="molecule type" value="Genomic_DNA"/>
</dbReference>
<dbReference type="SUPFAM" id="SSF57783">
    <property type="entry name" value="Zinc beta-ribbon"/>
    <property type="match status" value="1"/>
</dbReference>
<keyword evidence="3" id="KW-0862">Zinc</keyword>
<dbReference type="InterPro" id="IPR001222">
    <property type="entry name" value="Znf_TFIIS"/>
</dbReference>
<comment type="caution">
    <text evidence="6">The sequence shown here is derived from an EMBL/GenBank/DDBJ whole genome shotgun (WGS) entry which is preliminary data.</text>
</comment>
<keyword evidence="7" id="KW-1185">Reference proteome</keyword>
<keyword evidence="2 4" id="KW-0863">Zinc-finger</keyword>
<dbReference type="PROSITE" id="PS51133">
    <property type="entry name" value="ZF_TFIIS_2"/>
    <property type="match status" value="1"/>
</dbReference>
<dbReference type="Gene3D" id="2.20.25.10">
    <property type="match status" value="1"/>
</dbReference>
<proteinExistence type="predicted"/>
<evidence type="ECO:0000256" key="2">
    <source>
        <dbReference type="ARBA" id="ARBA00022771"/>
    </source>
</evidence>
<evidence type="ECO:0000259" key="5">
    <source>
        <dbReference type="PROSITE" id="PS51133"/>
    </source>
</evidence>
<dbReference type="GO" id="GO:0006351">
    <property type="term" value="P:DNA-templated transcription"/>
    <property type="evidence" value="ECO:0007669"/>
    <property type="project" value="InterPro"/>
</dbReference>